<dbReference type="Proteomes" id="UP000636709">
    <property type="component" value="Unassembled WGS sequence"/>
</dbReference>
<feature type="compositionally biased region" description="Polar residues" evidence="1">
    <location>
        <begin position="174"/>
        <end position="191"/>
    </location>
</feature>
<dbReference type="EMBL" id="JACEFO010001626">
    <property type="protein sequence ID" value="KAF8728569.1"/>
    <property type="molecule type" value="Genomic_DNA"/>
</dbReference>
<gene>
    <name evidence="2" type="ORF">HU200_017832</name>
</gene>
<feature type="compositionally biased region" description="Low complexity" evidence="1">
    <location>
        <begin position="65"/>
        <end position="76"/>
    </location>
</feature>
<accession>A0A835F5A5</accession>
<dbReference type="OrthoDB" id="687262at2759"/>
<feature type="region of interest" description="Disordered" evidence="1">
    <location>
        <begin position="168"/>
        <end position="202"/>
    </location>
</feature>
<evidence type="ECO:0000313" key="2">
    <source>
        <dbReference type="EMBL" id="KAF8728569.1"/>
    </source>
</evidence>
<feature type="region of interest" description="Disordered" evidence="1">
    <location>
        <begin position="1"/>
        <end position="20"/>
    </location>
</feature>
<keyword evidence="3" id="KW-1185">Reference proteome</keyword>
<protein>
    <submittedName>
        <fullName evidence="2">Uncharacterized protein</fullName>
    </submittedName>
</protein>
<feature type="compositionally biased region" description="Basic and acidic residues" evidence="1">
    <location>
        <begin position="193"/>
        <end position="202"/>
    </location>
</feature>
<dbReference type="AlphaFoldDB" id="A0A835F5A5"/>
<dbReference type="PANTHER" id="PTHR45224">
    <property type="entry name" value="OS01G0527900 PROTEIN-RELATED"/>
    <property type="match status" value="1"/>
</dbReference>
<reference evidence="2" key="1">
    <citation type="submission" date="2020-07" db="EMBL/GenBank/DDBJ databases">
        <title>Genome sequence and genetic diversity analysis of an under-domesticated orphan crop, white fonio (Digitaria exilis).</title>
        <authorList>
            <person name="Bennetzen J.L."/>
            <person name="Chen S."/>
            <person name="Ma X."/>
            <person name="Wang X."/>
            <person name="Yssel A.E.J."/>
            <person name="Chaluvadi S.R."/>
            <person name="Johnson M."/>
            <person name="Gangashetty P."/>
            <person name="Hamidou F."/>
            <person name="Sanogo M.D."/>
            <person name="Zwaenepoel A."/>
            <person name="Wallace J."/>
            <person name="Van De Peer Y."/>
            <person name="Van Deynze A."/>
        </authorList>
    </citation>
    <scope>NUCLEOTIDE SEQUENCE</scope>
    <source>
        <tissue evidence="2">Leaves</tissue>
    </source>
</reference>
<feature type="compositionally biased region" description="Basic residues" evidence="1">
    <location>
        <begin position="1"/>
        <end position="10"/>
    </location>
</feature>
<evidence type="ECO:0000256" key="1">
    <source>
        <dbReference type="SAM" id="MobiDB-lite"/>
    </source>
</evidence>
<name>A0A835F5A5_9POAL</name>
<dbReference type="PANTHER" id="PTHR45224:SF5">
    <property type="entry name" value="OS02G0311800 PROTEIN"/>
    <property type="match status" value="1"/>
</dbReference>
<proteinExistence type="predicted"/>
<organism evidence="2 3">
    <name type="scientific">Digitaria exilis</name>
    <dbReference type="NCBI Taxonomy" id="1010633"/>
    <lineage>
        <taxon>Eukaryota</taxon>
        <taxon>Viridiplantae</taxon>
        <taxon>Streptophyta</taxon>
        <taxon>Embryophyta</taxon>
        <taxon>Tracheophyta</taxon>
        <taxon>Spermatophyta</taxon>
        <taxon>Magnoliopsida</taxon>
        <taxon>Liliopsida</taxon>
        <taxon>Poales</taxon>
        <taxon>Poaceae</taxon>
        <taxon>PACMAD clade</taxon>
        <taxon>Panicoideae</taxon>
        <taxon>Panicodae</taxon>
        <taxon>Paniceae</taxon>
        <taxon>Anthephorinae</taxon>
        <taxon>Digitaria</taxon>
    </lineage>
</organism>
<feature type="region of interest" description="Disordered" evidence="1">
    <location>
        <begin position="53"/>
        <end position="76"/>
    </location>
</feature>
<evidence type="ECO:0000313" key="3">
    <source>
        <dbReference type="Proteomes" id="UP000636709"/>
    </source>
</evidence>
<sequence length="308" mass="32059">MIRPKSKKLKSGVSRAASQSAVLVPAGASATATDVGPVVGAAGVVGSVRAAPEAGGAPGAGGPSTHGAPAAGGAPTVGAHATGPWWQAAALGASFPVHPSPGSSEWYVSFPVHCPKVPFVNYPNGSQLPENFHFFGGPMNYSTTPSPSGSPDAGAAQVGLQVTETIDVADDDTIQPTNSNGRSNASATSIDPTDARSDRRLNWSNEEDIRLAKEERKGKRKKPEAIVAIGEKLDKFMEATTKAEKIAQVQQNLADKKLEVAKEQTKSKMLDLYKELLCAPTSELSEEAKAERSKALELMASAIFSKDN</sequence>
<comment type="caution">
    <text evidence="2">The sequence shown here is derived from an EMBL/GenBank/DDBJ whole genome shotgun (WGS) entry which is preliminary data.</text>
</comment>